<dbReference type="Pfam" id="PF02127">
    <property type="entry name" value="Peptidase_M18"/>
    <property type="match status" value="1"/>
</dbReference>
<dbReference type="EC" id="3.4.11.-" evidence="1"/>
<comment type="caution">
    <text evidence="1">The sequence shown here is derived from an EMBL/GenBank/DDBJ whole genome shotgun (WGS) entry which is preliminary data.</text>
</comment>
<keyword evidence="1" id="KW-0645">Protease</keyword>
<proteinExistence type="predicted"/>
<dbReference type="InterPro" id="IPR001948">
    <property type="entry name" value="Peptidase_M18"/>
</dbReference>
<name>A0ABS6ERD9_9FIRM</name>
<dbReference type="EMBL" id="JAHLQI010000002">
    <property type="protein sequence ID" value="MBU5490264.1"/>
    <property type="molecule type" value="Genomic_DNA"/>
</dbReference>
<dbReference type="GO" id="GO:0004177">
    <property type="term" value="F:aminopeptidase activity"/>
    <property type="evidence" value="ECO:0007669"/>
    <property type="project" value="UniProtKB-KW"/>
</dbReference>
<reference evidence="1 2" key="1">
    <citation type="submission" date="2021-06" db="EMBL/GenBank/DDBJ databases">
        <authorList>
            <person name="Sun Q."/>
            <person name="Li D."/>
        </authorList>
    </citation>
    <scope>NUCLEOTIDE SEQUENCE [LARGE SCALE GENOMIC DNA]</scope>
    <source>
        <strain evidence="1 2">MSJd-7</strain>
    </source>
</reference>
<keyword evidence="1" id="KW-0378">Hydrolase</keyword>
<keyword evidence="2" id="KW-1185">Reference proteome</keyword>
<evidence type="ECO:0000313" key="1">
    <source>
        <dbReference type="EMBL" id="MBU5490264.1"/>
    </source>
</evidence>
<gene>
    <name evidence="1" type="ORF">KQI75_06475</name>
</gene>
<organism evidence="1 2">
    <name type="scientific">Butyricicoccus intestinisimiae</name>
    <dbReference type="NCBI Taxonomy" id="2841509"/>
    <lineage>
        <taxon>Bacteria</taxon>
        <taxon>Bacillati</taxon>
        <taxon>Bacillota</taxon>
        <taxon>Clostridia</taxon>
        <taxon>Eubacteriales</taxon>
        <taxon>Butyricicoccaceae</taxon>
        <taxon>Butyricicoccus</taxon>
    </lineage>
</organism>
<sequence>MENTLFYDKKTGWDRMSDAEQAAMMEYAEGYKAFLDEAKTERDAVRRLQAMAEANGFAAYTRGKEIHPGEKYYKINRNKAIILFVVGSDGMHSGINLSAAHLDAPRIDIRTVPLYEDNGMALFKTHYYGGIKKYQWTTIPMELRGIVCRMTENGVESVDVRIGDKPGDPVFVITDLLIHLATEQMGKTMMKGIEAENMNVLVGSKPSKSDIETSDKIKLWVMEFLNKEYGITEEDFLSAELTCVPAFKASDVGFDRSFIGAYGHDDRVCSYPAATALLDLKETPKKTSMVILVDKEEIGSDGVTGMQSHFFDTLVADLCRADGTLFEECIERSTCLSADVCNAFDPNYPNVSERRNDARVNCGVALVKYTGARGKSGSSDATAELMGKMRYQFHKNHVIWQTGQLGKVDQGGGGTVAMFMANRNIDTVDCGVPVLSMHAPFEVIAKLDLFAAYNAFKAFYQMEQ</sequence>
<evidence type="ECO:0000313" key="2">
    <source>
        <dbReference type="Proteomes" id="UP000783588"/>
    </source>
</evidence>
<protein>
    <submittedName>
        <fullName evidence="1">Aminopeptidase</fullName>
        <ecNumber evidence="1">3.4.11.-</ecNumber>
    </submittedName>
</protein>
<dbReference type="Proteomes" id="UP000783588">
    <property type="component" value="Unassembled WGS sequence"/>
</dbReference>
<keyword evidence="1" id="KW-0031">Aminopeptidase</keyword>
<dbReference type="PANTHER" id="PTHR28570">
    <property type="entry name" value="ASPARTYL AMINOPEPTIDASE"/>
    <property type="match status" value="1"/>
</dbReference>
<dbReference type="RefSeq" id="WP_216469896.1">
    <property type="nucleotide sequence ID" value="NZ_JAHLQI010000002.1"/>
</dbReference>
<dbReference type="NCBIfam" id="NF002600">
    <property type="entry name" value="PRK02256.1"/>
    <property type="match status" value="1"/>
</dbReference>
<accession>A0ABS6ERD9</accession>
<dbReference type="PANTHER" id="PTHR28570:SF2">
    <property type="entry name" value="M18 FAMILY AMINOPEPTIDASE 1-RELATED"/>
    <property type="match status" value="1"/>
</dbReference>